<reference evidence="13" key="1">
    <citation type="journal article" date="2014" name="Int. J. Syst. Evol. Microbiol.">
        <title>Complete genome sequence of Corynebacterium casei LMG S-19264T (=DSM 44701T), isolated from a smear-ripened cheese.</title>
        <authorList>
            <consortium name="US DOE Joint Genome Institute (JGI-PGF)"/>
            <person name="Walter F."/>
            <person name="Albersmeier A."/>
            <person name="Kalinowski J."/>
            <person name="Ruckert C."/>
        </authorList>
    </citation>
    <scope>NUCLEOTIDE SEQUENCE</scope>
    <source>
        <strain evidence="13">CCM 7086</strain>
    </source>
</reference>
<keyword evidence="14" id="KW-1185">Reference proteome</keyword>
<dbReference type="NCBIfam" id="TIGR00758">
    <property type="entry name" value="UDG_fam4"/>
    <property type="match status" value="1"/>
</dbReference>
<evidence type="ECO:0000256" key="4">
    <source>
        <dbReference type="ARBA" id="ARBA00019403"/>
    </source>
</evidence>
<comment type="caution">
    <text evidence="13">The sequence shown here is derived from an EMBL/GenBank/DDBJ whole genome shotgun (WGS) entry which is preliminary data.</text>
</comment>
<dbReference type="EC" id="3.2.2.27" evidence="3"/>
<dbReference type="InterPro" id="IPR036895">
    <property type="entry name" value="Uracil-DNA_glycosylase-like_sf"/>
</dbReference>
<keyword evidence="7" id="KW-0227">DNA damage</keyword>
<keyword evidence="10" id="KW-0411">Iron-sulfur</keyword>
<comment type="similarity">
    <text evidence="2">Belongs to the uracil-DNA glycosylase (UDG) superfamily. Type 4 (UDGa) family.</text>
</comment>
<gene>
    <name evidence="13" type="ORF">GCM10007205_07310</name>
</gene>
<keyword evidence="6" id="KW-0479">Metal-binding</keyword>
<dbReference type="SMART" id="SM00987">
    <property type="entry name" value="UreE_C"/>
    <property type="match status" value="1"/>
</dbReference>
<keyword evidence="9" id="KW-0408">Iron</keyword>
<dbReference type="EMBL" id="BMCG01000002">
    <property type="protein sequence ID" value="GGC00546.1"/>
    <property type="molecule type" value="Genomic_DNA"/>
</dbReference>
<evidence type="ECO:0000256" key="8">
    <source>
        <dbReference type="ARBA" id="ARBA00022801"/>
    </source>
</evidence>
<dbReference type="InterPro" id="IPR005273">
    <property type="entry name" value="Ura-DNA_glyco_family4"/>
</dbReference>
<keyword evidence="8" id="KW-0378">Hydrolase</keyword>
<dbReference type="GO" id="GO:0006281">
    <property type="term" value="P:DNA repair"/>
    <property type="evidence" value="ECO:0007669"/>
    <property type="project" value="UniProtKB-KW"/>
</dbReference>
<dbReference type="SMART" id="SM00986">
    <property type="entry name" value="UDG"/>
    <property type="match status" value="1"/>
</dbReference>
<evidence type="ECO:0000256" key="10">
    <source>
        <dbReference type="ARBA" id="ARBA00023014"/>
    </source>
</evidence>
<evidence type="ECO:0000256" key="5">
    <source>
        <dbReference type="ARBA" id="ARBA00022485"/>
    </source>
</evidence>
<dbReference type="Pfam" id="PF03167">
    <property type="entry name" value="UDG"/>
    <property type="match status" value="1"/>
</dbReference>
<dbReference type="InterPro" id="IPR051536">
    <property type="entry name" value="UDG_Type-4/5"/>
</dbReference>
<evidence type="ECO:0000256" key="11">
    <source>
        <dbReference type="ARBA" id="ARBA00023204"/>
    </source>
</evidence>
<dbReference type="GO" id="GO:0004844">
    <property type="term" value="F:uracil DNA N-glycosylase activity"/>
    <property type="evidence" value="ECO:0007669"/>
    <property type="project" value="UniProtKB-EC"/>
</dbReference>
<dbReference type="GO" id="GO:0051539">
    <property type="term" value="F:4 iron, 4 sulfur cluster binding"/>
    <property type="evidence" value="ECO:0007669"/>
    <property type="project" value="UniProtKB-KW"/>
</dbReference>
<dbReference type="Proteomes" id="UP000620266">
    <property type="component" value="Unassembled WGS sequence"/>
</dbReference>
<keyword evidence="5" id="KW-0004">4Fe-4S</keyword>
<dbReference type="Gene3D" id="3.40.470.10">
    <property type="entry name" value="Uracil-DNA glycosylase-like domain"/>
    <property type="match status" value="1"/>
</dbReference>
<evidence type="ECO:0000256" key="9">
    <source>
        <dbReference type="ARBA" id="ARBA00023004"/>
    </source>
</evidence>
<evidence type="ECO:0000256" key="1">
    <source>
        <dbReference type="ARBA" id="ARBA00001400"/>
    </source>
</evidence>
<dbReference type="InterPro" id="IPR005122">
    <property type="entry name" value="Uracil-DNA_glycosylase-like"/>
</dbReference>
<name>A0A8J2UK78_9BURK</name>
<accession>A0A8J2UK78</accession>
<evidence type="ECO:0000313" key="13">
    <source>
        <dbReference type="EMBL" id="GGC00546.1"/>
    </source>
</evidence>
<dbReference type="RefSeq" id="WP_188394855.1">
    <property type="nucleotide sequence ID" value="NZ_BMCG01000002.1"/>
</dbReference>
<protein>
    <recommendedName>
        <fullName evidence="4">Type-4 uracil-DNA glycosylase</fullName>
        <ecNumber evidence="3">3.2.2.27</ecNumber>
    </recommendedName>
</protein>
<evidence type="ECO:0000259" key="12">
    <source>
        <dbReference type="SMART" id="SM00986"/>
    </source>
</evidence>
<evidence type="ECO:0000256" key="7">
    <source>
        <dbReference type="ARBA" id="ARBA00022763"/>
    </source>
</evidence>
<evidence type="ECO:0000256" key="3">
    <source>
        <dbReference type="ARBA" id="ARBA00012030"/>
    </source>
</evidence>
<proteinExistence type="inferred from homology"/>
<dbReference type="SUPFAM" id="SSF52141">
    <property type="entry name" value="Uracil-DNA glycosylase-like"/>
    <property type="match status" value="1"/>
</dbReference>
<dbReference type="GO" id="GO:0046872">
    <property type="term" value="F:metal ion binding"/>
    <property type="evidence" value="ECO:0007669"/>
    <property type="project" value="UniProtKB-KW"/>
</dbReference>
<reference evidence="13" key="2">
    <citation type="submission" date="2020-09" db="EMBL/GenBank/DDBJ databases">
        <authorList>
            <person name="Sun Q."/>
            <person name="Sedlacek I."/>
        </authorList>
    </citation>
    <scope>NUCLEOTIDE SEQUENCE</scope>
    <source>
        <strain evidence="13">CCM 7086</strain>
    </source>
</reference>
<dbReference type="CDD" id="cd10030">
    <property type="entry name" value="UDG-F4_TTUDGA_SPO1dp_like"/>
    <property type="match status" value="1"/>
</dbReference>
<keyword evidence="11" id="KW-0234">DNA repair</keyword>
<dbReference type="PANTHER" id="PTHR33693">
    <property type="entry name" value="TYPE-5 URACIL-DNA GLYCOSYLASE"/>
    <property type="match status" value="1"/>
</dbReference>
<evidence type="ECO:0000256" key="6">
    <source>
        <dbReference type="ARBA" id="ARBA00022723"/>
    </source>
</evidence>
<comment type="catalytic activity">
    <reaction evidence="1">
        <text>Hydrolyzes single-stranded DNA or mismatched double-stranded DNA and polynucleotides, releasing free uracil.</text>
        <dbReference type="EC" id="3.2.2.27"/>
    </reaction>
</comment>
<evidence type="ECO:0000256" key="2">
    <source>
        <dbReference type="ARBA" id="ARBA00006521"/>
    </source>
</evidence>
<dbReference type="AlphaFoldDB" id="A0A8J2UK78"/>
<evidence type="ECO:0000313" key="14">
    <source>
        <dbReference type="Proteomes" id="UP000620266"/>
    </source>
</evidence>
<dbReference type="PANTHER" id="PTHR33693:SF1">
    <property type="entry name" value="TYPE-4 URACIL-DNA GLYCOSYLASE"/>
    <property type="match status" value="1"/>
</dbReference>
<organism evidence="13 14">
    <name type="scientific">Oxalicibacterium flavum</name>
    <dbReference type="NCBI Taxonomy" id="179467"/>
    <lineage>
        <taxon>Bacteria</taxon>
        <taxon>Pseudomonadati</taxon>
        <taxon>Pseudomonadota</taxon>
        <taxon>Betaproteobacteria</taxon>
        <taxon>Burkholderiales</taxon>
        <taxon>Oxalobacteraceae</taxon>
        <taxon>Oxalicibacterium</taxon>
    </lineage>
</organism>
<sequence>MSDPHRRMAFLHEMGLGPVWSARHAAQAAAGVSDEMPYAETAYGETISDPAPAMAPAVARAPVLSMDDAFAASSPPVGETVVEEEQIDRARMVARMDWSQLQETVSECVQCGLCRNRTQTVFGVGDQKARWLFVGEGPGRNEDLQGQPFVGPAGKLLDNMMGAMGLQRGENTYIANIVKCRPTDENRRDRPPSLEEASACMPYLKRQIALIDPTVIVAMGKTAALSLLQLDPATPVSRLRGTIHRYEEIPLIVTYHPAYLLRNLRDKRKTWADLCLAMQTFSA</sequence>
<feature type="domain" description="Uracil-DNA glycosylase-like" evidence="12">
    <location>
        <begin position="122"/>
        <end position="275"/>
    </location>
</feature>